<name>A0AAV4HX43_9GAST</name>
<sequence>MPSSQDEGDLVDIQLLSEDSNPDARIRRDADSNLPDQLNFKVPLTKDNMTLRMKRSRLIPTATSHGDVTAPFSENAAVYTDVDNGASMVVRRHEGHYTLQGSFLHRKKEWHLEPSTRVRRQTGGRQSHRLLSGRPNAESISFVGDAIIDDEPPVEVLSLADRNFYRSQRLAGLLKKGSNVETNSNVQRATTEHIVEMVFVVDYADYQK</sequence>
<dbReference type="Proteomes" id="UP000762676">
    <property type="component" value="Unassembled WGS sequence"/>
</dbReference>
<dbReference type="EMBL" id="BMAT01002219">
    <property type="protein sequence ID" value="GFS02026.1"/>
    <property type="molecule type" value="Genomic_DNA"/>
</dbReference>
<organism evidence="1 2">
    <name type="scientific">Elysia marginata</name>
    <dbReference type="NCBI Taxonomy" id="1093978"/>
    <lineage>
        <taxon>Eukaryota</taxon>
        <taxon>Metazoa</taxon>
        <taxon>Spiralia</taxon>
        <taxon>Lophotrochozoa</taxon>
        <taxon>Mollusca</taxon>
        <taxon>Gastropoda</taxon>
        <taxon>Heterobranchia</taxon>
        <taxon>Euthyneura</taxon>
        <taxon>Panpulmonata</taxon>
        <taxon>Sacoglossa</taxon>
        <taxon>Placobranchoidea</taxon>
        <taxon>Plakobranchidae</taxon>
        <taxon>Elysia</taxon>
    </lineage>
</organism>
<keyword evidence="2" id="KW-1185">Reference proteome</keyword>
<protein>
    <submittedName>
        <fullName evidence="1">Uncharacterized protein</fullName>
    </submittedName>
</protein>
<gene>
    <name evidence="1" type="ORF">ElyMa_001113100</name>
</gene>
<evidence type="ECO:0000313" key="2">
    <source>
        <dbReference type="Proteomes" id="UP000762676"/>
    </source>
</evidence>
<comment type="caution">
    <text evidence="1">The sequence shown here is derived from an EMBL/GenBank/DDBJ whole genome shotgun (WGS) entry which is preliminary data.</text>
</comment>
<proteinExistence type="predicted"/>
<accession>A0AAV4HX43</accession>
<dbReference type="AlphaFoldDB" id="A0AAV4HX43"/>
<reference evidence="1 2" key="1">
    <citation type="journal article" date="2021" name="Elife">
        <title>Chloroplast acquisition without the gene transfer in kleptoplastic sea slugs, Plakobranchus ocellatus.</title>
        <authorList>
            <person name="Maeda T."/>
            <person name="Takahashi S."/>
            <person name="Yoshida T."/>
            <person name="Shimamura S."/>
            <person name="Takaki Y."/>
            <person name="Nagai Y."/>
            <person name="Toyoda A."/>
            <person name="Suzuki Y."/>
            <person name="Arimoto A."/>
            <person name="Ishii H."/>
            <person name="Satoh N."/>
            <person name="Nishiyama T."/>
            <person name="Hasebe M."/>
            <person name="Maruyama T."/>
            <person name="Minagawa J."/>
            <person name="Obokata J."/>
            <person name="Shigenobu S."/>
        </authorList>
    </citation>
    <scope>NUCLEOTIDE SEQUENCE [LARGE SCALE GENOMIC DNA]</scope>
</reference>
<evidence type="ECO:0000313" key="1">
    <source>
        <dbReference type="EMBL" id="GFS02026.1"/>
    </source>
</evidence>